<keyword evidence="5" id="KW-0812">Transmembrane</keyword>
<accession>B9Z3Z4</accession>
<dbReference type="PANTHER" id="PTHR34501">
    <property type="entry name" value="PROTEIN YDDL-RELATED"/>
    <property type="match status" value="1"/>
</dbReference>
<evidence type="ECO:0000256" key="5">
    <source>
        <dbReference type="ARBA" id="ARBA00022692"/>
    </source>
</evidence>
<evidence type="ECO:0000256" key="4">
    <source>
        <dbReference type="ARBA" id="ARBA00022452"/>
    </source>
</evidence>
<dbReference type="InterPro" id="IPR033900">
    <property type="entry name" value="Gram_neg_porin_domain"/>
</dbReference>
<organism evidence="13 14">
    <name type="scientific">Pseudogulbenkiania ferrooxidans 2002</name>
    <dbReference type="NCBI Taxonomy" id="279714"/>
    <lineage>
        <taxon>Bacteria</taxon>
        <taxon>Pseudomonadati</taxon>
        <taxon>Pseudomonadota</taxon>
        <taxon>Betaproteobacteria</taxon>
        <taxon>Neisseriales</taxon>
        <taxon>Chromobacteriaceae</taxon>
        <taxon>Pseudogulbenkiania</taxon>
    </lineage>
</organism>
<comment type="subcellular location">
    <subcellularLocation>
        <location evidence="1">Cell outer membrane</location>
        <topology evidence="1">Multi-pass membrane protein</topology>
    </subcellularLocation>
</comment>
<evidence type="ECO:0000256" key="11">
    <source>
        <dbReference type="SAM" id="SignalP"/>
    </source>
</evidence>
<proteinExistence type="predicted"/>
<feature type="signal peptide" evidence="11">
    <location>
        <begin position="1"/>
        <end position="37"/>
    </location>
</feature>
<dbReference type="Pfam" id="PF13609">
    <property type="entry name" value="Porin_4"/>
    <property type="match status" value="1"/>
</dbReference>
<feature type="chain" id="PRO_5002893562" evidence="11">
    <location>
        <begin position="38"/>
        <end position="412"/>
    </location>
</feature>
<dbReference type="CDD" id="cd00342">
    <property type="entry name" value="gram_neg_porins"/>
    <property type="match status" value="1"/>
</dbReference>
<dbReference type="Proteomes" id="UP000003165">
    <property type="component" value="Unassembled WGS sequence"/>
</dbReference>
<dbReference type="GO" id="GO:0009279">
    <property type="term" value="C:cell outer membrane"/>
    <property type="evidence" value="ECO:0007669"/>
    <property type="project" value="UniProtKB-SubCell"/>
</dbReference>
<keyword evidence="3" id="KW-0813">Transport</keyword>
<evidence type="ECO:0000256" key="8">
    <source>
        <dbReference type="ARBA" id="ARBA00023114"/>
    </source>
</evidence>
<dbReference type="EMBL" id="ACIS01000005">
    <property type="protein sequence ID" value="EEG08571.1"/>
    <property type="molecule type" value="Genomic_DNA"/>
</dbReference>
<keyword evidence="9" id="KW-0472">Membrane</keyword>
<dbReference type="GO" id="GO:0015288">
    <property type="term" value="F:porin activity"/>
    <property type="evidence" value="ECO:0007669"/>
    <property type="project" value="UniProtKB-KW"/>
</dbReference>
<dbReference type="GO" id="GO:0034220">
    <property type="term" value="P:monoatomic ion transmembrane transport"/>
    <property type="evidence" value="ECO:0007669"/>
    <property type="project" value="InterPro"/>
</dbReference>
<dbReference type="GO" id="GO:0046930">
    <property type="term" value="C:pore complex"/>
    <property type="evidence" value="ECO:0007669"/>
    <property type="project" value="UniProtKB-KW"/>
</dbReference>
<evidence type="ECO:0000259" key="12">
    <source>
        <dbReference type="Pfam" id="PF13609"/>
    </source>
</evidence>
<keyword evidence="6 11" id="KW-0732">Signal</keyword>
<reference evidence="13 14" key="1">
    <citation type="submission" date="2009-02" db="EMBL/GenBank/DDBJ databases">
        <title>Sequencing of the draft genome and assembly of Lutiella nitroferrum 2002.</title>
        <authorList>
            <consortium name="US DOE Joint Genome Institute (JGI-PGF)"/>
            <person name="Lucas S."/>
            <person name="Copeland A."/>
            <person name="Lapidus A."/>
            <person name="Glavina del Rio T."/>
            <person name="Tice H."/>
            <person name="Bruce D."/>
            <person name="Goodwin L."/>
            <person name="Pitluck S."/>
            <person name="Larimer F."/>
            <person name="Land M.L."/>
            <person name="Hauser L."/>
            <person name="Coates J.D."/>
        </authorList>
    </citation>
    <scope>NUCLEOTIDE SEQUENCE [LARGE SCALE GENOMIC DNA]</scope>
    <source>
        <strain evidence="13 14">2002</strain>
    </source>
</reference>
<keyword evidence="14" id="KW-1185">Reference proteome</keyword>
<evidence type="ECO:0000313" key="13">
    <source>
        <dbReference type="EMBL" id="EEG08571.1"/>
    </source>
</evidence>
<keyword evidence="7" id="KW-0406">Ion transport</keyword>
<sequence length="412" mass="43470" precursor="true">MRTPIAGVHTNNTGETKMNKKTTLAAFALLAPLAAKADVTLYGTIDETFESVRATGARNGHDVPSTNRISSDSSLIGFKGKEDLGNGLKAFWQIESNIWVDSAPSYATFGTRDSFIGLASPAGSIQAGLISPPTRAVAGMLDVNQGNTGIGMSGALLGKLGNTLAADPLLKTFGSAIPADGNGNTLVRTSPFDTRRKNALLYTSPNWNGLTASVGYDAVETRSAIASHAPSVFDLGLTYRGGPWMLTGAYEGIDTGIDDAPTNVSQFQKVWNARAGGYYVFGNASRIGLLFDHTVGRLTPTAAAAYQGSSLSQNVWYAQAVISTGYQGRVITQYGQAGKLQGVSYAGAAQSQARHFELGYEYDLSKRTTLKAIYSQIWNRDNASYDFGFSSVGGVDAGASPRGIALGLRHSF</sequence>
<protein>
    <submittedName>
        <fullName evidence="13">Porin Gram-negative type</fullName>
    </submittedName>
</protein>
<dbReference type="InterPro" id="IPR050298">
    <property type="entry name" value="Gram-neg_bact_OMP"/>
</dbReference>
<gene>
    <name evidence="13" type="ORF">FuraDRAFT_2079</name>
</gene>
<keyword evidence="4" id="KW-1134">Transmembrane beta strand</keyword>
<dbReference type="eggNOG" id="COG3203">
    <property type="taxonomic scope" value="Bacteria"/>
</dbReference>
<dbReference type="Gene3D" id="2.40.160.10">
    <property type="entry name" value="Porin"/>
    <property type="match status" value="1"/>
</dbReference>
<evidence type="ECO:0000256" key="3">
    <source>
        <dbReference type="ARBA" id="ARBA00022448"/>
    </source>
</evidence>
<name>B9Z3Z4_9NEIS</name>
<feature type="domain" description="Porin" evidence="12">
    <location>
        <begin position="25"/>
        <end position="381"/>
    </location>
</feature>
<keyword evidence="8" id="KW-0626">Porin</keyword>
<evidence type="ECO:0000256" key="10">
    <source>
        <dbReference type="ARBA" id="ARBA00023237"/>
    </source>
</evidence>
<comment type="caution">
    <text evidence="13">The sequence shown here is derived from an EMBL/GenBank/DDBJ whole genome shotgun (WGS) entry which is preliminary data.</text>
</comment>
<dbReference type="PANTHER" id="PTHR34501:SF9">
    <property type="entry name" value="MAJOR OUTER MEMBRANE PROTEIN P.IA"/>
    <property type="match status" value="1"/>
</dbReference>
<evidence type="ECO:0000256" key="1">
    <source>
        <dbReference type="ARBA" id="ARBA00004571"/>
    </source>
</evidence>
<evidence type="ECO:0000256" key="7">
    <source>
        <dbReference type="ARBA" id="ARBA00023065"/>
    </source>
</evidence>
<comment type="subunit">
    <text evidence="2">Homotrimer.</text>
</comment>
<evidence type="ECO:0000256" key="2">
    <source>
        <dbReference type="ARBA" id="ARBA00011233"/>
    </source>
</evidence>
<keyword evidence="10" id="KW-0998">Cell outer membrane</keyword>
<evidence type="ECO:0000256" key="6">
    <source>
        <dbReference type="ARBA" id="ARBA00022729"/>
    </source>
</evidence>
<dbReference type="InterPro" id="IPR001702">
    <property type="entry name" value="Porin_Gram-ve"/>
</dbReference>
<dbReference type="PRINTS" id="PR00184">
    <property type="entry name" value="NEISSPPORIN"/>
</dbReference>
<dbReference type="SUPFAM" id="SSF56935">
    <property type="entry name" value="Porins"/>
    <property type="match status" value="1"/>
</dbReference>
<dbReference type="InterPro" id="IPR002299">
    <property type="entry name" value="Porin_Neis"/>
</dbReference>
<evidence type="ECO:0000313" key="14">
    <source>
        <dbReference type="Proteomes" id="UP000003165"/>
    </source>
</evidence>
<evidence type="ECO:0000256" key="9">
    <source>
        <dbReference type="ARBA" id="ARBA00023136"/>
    </source>
</evidence>
<dbReference type="InterPro" id="IPR023614">
    <property type="entry name" value="Porin_dom_sf"/>
</dbReference>
<dbReference type="PRINTS" id="PR00182">
    <property type="entry name" value="ECOLNEIPORIN"/>
</dbReference>
<dbReference type="AlphaFoldDB" id="B9Z3Z4"/>